<dbReference type="CDD" id="cd02224">
    <property type="entry name" value="cupin_SPO2919-like"/>
    <property type="match status" value="1"/>
</dbReference>
<dbReference type="Pfam" id="PF07883">
    <property type="entry name" value="Cupin_2"/>
    <property type="match status" value="1"/>
</dbReference>
<sequence length="159" mass="17519">MYDPILKASTIASTKRVLPHPVNSAYQRTTTSLGDAVGLKSVGVHHCLLAPHTQSSTVHWHEVDEEWLYILRGKGKLVLYDAHTSTETEREVGPGDFIGCRNGKEGKATAHALRATDEPMEYLCGGTREDNKFLWINRKSGDMKWGNADLLSDKSPASA</sequence>
<keyword evidence="1" id="KW-0479">Metal-binding</keyword>
<accession>A0A550CY20</accession>
<evidence type="ECO:0000259" key="2">
    <source>
        <dbReference type="Pfam" id="PF07883"/>
    </source>
</evidence>
<feature type="domain" description="Cupin type-2" evidence="2">
    <location>
        <begin position="47"/>
        <end position="124"/>
    </location>
</feature>
<dbReference type="GO" id="GO:0046872">
    <property type="term" value="F:metal ion binding"/>
    <property type="evidence" value="ECO:0007669"/>
    <property type="project" value="UniProtKB-KW"/>
</dbReference>
<comment type="caution">
    <text evidence="3">The sequence shown here is derived from an EMBL/GenBank/DDBJ whole genome shotgun (WGS) entry which is preliminary data.</text>
</comment>
<evidence type="ECO:0000313" key="3">
    <source>
        <dbReference type="EMBL" id="TRM69697.1"/>
    </source>
</evidence>
<gene>
    <name evidence="3" type="ORF">BD626DRAFT_390638</name>
</gene>
<dbReference type="Proteomes" id="UP000320762">
    <property type="component" value="Unassembled WGS sequence"/>
</dbReference>
<dbReference type="SUPFAM" id="SSF51182">
    <property type="entry name" value="RmlC-like cupins"/>
    <property type="match status" value="1"/>
</dbReference>
<evidence type="ECO:0000313" key="4">
    <source>
        <dbReference type="Proteomes" id="UP000320762"/>
    </source>
</evidence>
<dbReference type="AlphaFoldDB" id="A0A550CY20"/>
<dbReference type="Gene3D" id="2.60.120.10">
    <property type="entry name" value="Jelly Rolls"/>
    <property type="match status" value="1"/>
</dbReference>
<dbReference type="InterPro" id="IPR011051">
    <property type="entry name" value="RmlC_Cupin_sf"/>
</dbReference>
<dbReference type="EMBL" id="VDMD01000001">
    <property type="protein sequence ID" value="TRM69697.1"/>
    <property type="molecule type" value="Genomic_DNA"/>
</dbReference>
<protein>
    <recommendedName>
        <fullName evidence="2">Cupin type-2 domain-containing protein</fullName>
    </recommendedName>
</protein>
<dbReference type="InterPro" id="IPR051610">
    <property type="entry name" value="GPI/OXD"/>
</dbReference>
<organism evidence="3 4">
    <name type="scientific">Schizophyllum amplum</name>
    <dbReference type="NCBI Taxonomy" id="97359"/>
    <lineage>
        <taxon>Eukaryota</taxon>
        <taxon>Fungi</taxon>
        <taxon>Dikarya</taxon>
        <taxon>Basidiomycota</taxon>
        <taxon>Agaricomycotina</taxon>
        <taxon>Agaricomycetes</taxon>
        <taxon>Agaricomycetidae</taxon>
        <taxon>Agaricales</taxon>
        <taxon>Schizophyllaceae</taxon>
        <taxon>Schizophyllum</taxon>
    </lineage>
</organism>
<dbReference type="InterPro" id="IPR013096">
    <property type="entry name" value="Cupin_2"/>
</dbReference>
<name>A0A550CY20_9AGAR</name>
<dbReference type="InterPro" id="IPR014710">
    <property type="entry name" value="RmlC-like_jellyroll"/>
</dbReference>
<keyword evidence="4" id="KW-1185">Reference proteome</keyword>
<dbReference type="PANTHER" id="PTHR35848">
    <property type="entry name" value="OXALATE-BINDING PROTEIN"/>
    <property type="match status" value="1"/>
</dbReference>
<evidence type="ECO:0000256" key="1">
    <source>
        <dbReference type="ARBA" id="ARBA00022723"/>
    </source>
</evidence>
<proteinExistence type="predicted"/>
<reference evidence="3 4" key="1">
    <citation type="journal article" date="2019" name="New Phytol.">
        <title>Comparative genomics reveals unique wood-decay strategies and fruiting body development in the Schizophyllaceae.</title>
        <authorList>
            <person name="Almasi E."/>
            <person name="Sahu N."/>
            <person name="Krizsan K."/>
            <person name="Balint B."/>
            <person name="Kovacs G.M."/>
            <person name="Kiss B."/>
            <person name="Cseklye J."/>
            <person name="Drula E."/>
            <person name="Henrissat B."/>
            <person name="Nagy I."/>
            <person name="Chovatia M."/>
            <person name="Adam C."/>
            <person name="LaButti K."/>
            <person name="Lipzen A."/>
            <person name="Riley R."/>
            <person name="Grigoriev I.V."/>
            <person name="Nagy L.G."/>
        </authorList>
    </citation>
    <scope>NUCLEOTIDE SEQUENCE [LARGE SCALE GENOMIC DNA]</scope>
    <source>
        <strain evidence="3 4">NL-1724</strain>
    </source>
</reference>
<dbReference type="OrthoDB" id="10263073at2759"/>